<evidence type="ECO:0000259" key="2">
    <source>
        <dbReference type="Pfam" id="PF13568"/>
    </source>
</evidence>
<dbReference type="AlphaFoldDB" id="A0A4R5D342"/>
<protein>
    <submittedName>
        <fullName evidence="3">PorT family protein</fullName>
    </submittedName>
</protein>
<dbReference type="RefSeq" id="WP_132109301.1">
    <property type="nucleotide sequence ID" value="NZ_SMFO01000001.1"/>
</dbReference>
<feature type="signal peptide" evidence="1">
    <location>
        <begin position="1"/>
        <end position="19"/>
    </location>
</feature>
<comment type="caution">
    <text evidence="3">The sequence shown here is derived from an EMBL/GenBank/DDBJ whole genome shotgun (WGS) entry which is preliminary data.</text>
</comment>
<dbReference type="Proteomes" id="UP000294597">
    <property type="component" value="Unassembled WGS sequence"/>
</dbReference>
<dbReference type="InterPro" id="IPR025665">
    <property type="entry name" value="Beta-barrel_OMP_2"/>
</dbReference>
<evidence type="ECO:0000256" key="1">
    <source>
        <dbReference type="SAM" id="SignalP"/>
    </source>
</evidence>
<dbReference type="Pfam" id="PF13568">
    <property type="entry name" value="OMP_b-brl_2"/>
    <property type="match status" value="1"/>
</dbReference>
<accession>A0A4R5D342</accession>
<reference evidence="3 4" key="1">
    <citation type="submission" date="2019-03" db="EMBL/GenBank/DDBJ databases">
        <title>Flavobacterium TSA-D2 sp. nov., isolated from arctic soil.</title>
        <authorList>
            <person name="Chaudhary D.K."/>
        </authorList>
    </citation>
    <scope>NUCLEOTIDE SEQUENCE [LARGE SCALE GENOMIC DNA]</scope>
    <source>
        <strain evidence="3 4">TSA-D2</strain>
    </source>
</reference>
<feature type="chain" id="PRO_5020951132" evidence="1">
    <location>
        <begin position="20"/>
        <end position="202"/>
    </location>
</feature>
<name>A0A4R5D342_9FLAO</name>
<evidence type="ECO:0000313" key="4">
    <source>
        <dbReference type="Proteomes" id="UP000294597"/>
    </source>
</evidence>
<evidence type="ECO:0000313" key="3">
    <source>
        <dbReference type="EMBL" id="TDE06797.1"/>
    </source>
</evidence>
<dbReference type="EMBL" id="SMFO01000001">
    <property type="protein sequence ID" value="TDE06797.1"/>
    <property type="molecule type" value="Genomic_DNA"/>
</dbReference>
<gene>
    <name evidence="3" type="ORF">E0F98_04055</name>
</gene>
<dbReference type="Gene3D" id="2.40.160.20">
    <property type="match status" value="1"/>
</dbReference>
<organism evidence="3 4">
    <name type="scientific">Flavobacterium hiemivividum</name>
    <dbReference type="NCBI Taxonomy" id="2541734"/>
    <lineage>
        <taxon>Bacteria</taxon>
        <taxon>Pseudomonadati</taxon>
        <taxon>Bacteroidota</taxon>
        <taxon>Flavobacteriia</taxon>
        <taxon>Flavobacteriales</taxon>
        <taxon>Flavobacteriaceae</taxon>
        <taxon>Flavobacterium</taxon>
    </lineage>
</organism>
<dbReference type="InterPro" id="IPR011250">
    <property type="entry name" value="OMP/PagP_B-barrel"/>
</dbReference>
<sequence>MKKILLSLVALATFGFVNAQSRDKGTIEITPKIGISSFAEQNEENFTNSNSGVELGVTVDYYFNNRWSLRSGLVADKMGGKYRDGQSFLYEDQLNYLSIPINANWHFGSTRKWNLNFGLSPSFLTSAKFNANGTTIKLPKNALESFQLGFSYGIGYKIEITEKFGLLIDAQFFNGLTNINKATDERILNAGYSFNLGGVIQL</sequence>
<proteinExistence type="predicted"/>
<dbReference type="SUPFAM" id="SSF56925">
    <property type="entry name" value="OMPA-like"/>
    <property type="match status" value="1"/>
</dbReference>
<feature type="domain" description="Outer membrane protein beta-barrel" evidence="2">
    <location>
        <begin position="18"/>
        <end position="179"/>
    </location>
</feature>
<keyword evidence="4" id="KW-1185">Reference proteome</keyword>
<keyword evidence="1" id="KW-0732">Signal</keyword>